<gene>
    <name evidence="1" type="ORF">BSTOLATCC_MIC5420</name>
</gene>
<dbReference type="AlphaFoldDB" id="A0AAU9IFY3"/>
<comment type="caution">
    <text evidence="1">The sequence shown here is derived from an EMBL/GenBank/DDBJ whole genome shotgun (WGS) entry which is preliminary data.</text>
</comment>
<protein>
    <submittedName>
        <fullName evidence="1">Uncharacterized protein</fullName>
    </submittedName>
</protein>
<proteinExistence type="predicted"/>
<evidence type="ECO:0000313" key="2">
    <source>
        <dbReference type="Proteomes" id="UP001162131"/>
    </source>
</evidence>
<name>A0AAU9IFY3_9CILI</name>
<organism evidence="1 2">
    <name type="scientific">Blepharisma stoltei</name>
    <dbReference type="NCBI Taxonomy" id="1481888"/>
    <lineage>
        <taxon>Eukaryota</taxon>
        <taxon>Sar</taxon>
        <taxon>Alveolata</taxon>
        <taxon>Ciliophora</taxon>
        <taxon>Postciliodesmatophora</taxon>
        <taxon>Heterotrichea</taxon>
        <taxon>Heterotrichida</taxon>
        <taxon>Blepharismidae</taxon>
        <taxon>Blepharisma</taxon>
    </lineage>
</organism>
<evidence type="ECO:0000313" key="1">
    <source>
        <dbReference type="EMBL" id="CAG9312172.1"/>
    </source>
</evidence>
<reference evidence="1" key="1">
    <citation type="submission" date="2021-09" db="EMBL/GenBank/DDBJ databases">
        <authorList>
            <consortium name="AG Swart"/>
            <person name="Singh M."/>
            <person name="Singh A."/>
            <person name="Seah K."/>
            <person name="Emmerich C."/>
        </authorList>
    </citation>
    <scope>NUCLEOTIDE SEQUENCE</scope>
    <source>
        <strain evidence="1">ATCC30299</strain>
    </source>
</reference>
<keyword evidence="2" id="KW-1185">Reference proteome</keyword>
<dbReference type="Proteomes" id="UP001162131">
    <property type="component" value="Unassembled WGS sequence"/>
</dbReference>
<sequence>MEQKPWTWAFDSLYSRNPSLVSCINIPPLLLLRDSLPFKIIYTDTNGRIMHYNHTQISEQIILSIFRKFHQLSRFPRFIDFSKAFEPNQLPIMLNETFFLYEITSEISRYTAIQGCREGKKSLFTHRLEYTENHYKSYPYKLENNKKQPLDDIEQEKVFMIYTVNIIHAIEKNRSCSVVNIEVVYLKDEIDKIWAETFLECAVIPEDISRVPILDSKILLFSSQARKQNKKLSKSFSIQNISSKQVLTKKPPVLAISCEKINEFLPKISRMAKHNNSQTKLNRTHIRSRLGSSSFI</sequence>
<dbReference type="EMBL" id="CAJZBQ010000005">
    <property type="protein sequence ID" value="CAG9312172.1"/>
    <property type="molecule type" value="Genomic_DNA"/>
</dbReference>
<accession>A0AAU9IFY3</accession>